<keyword evidence="3" id="KW-1185">Reference proteome</keyword>
<dbReference type="SUPFAM" id="SSF48452">
    <property type="entry name" value="TPR-like"/>
    <property type="match status" value="1"/>
</dbReference>
<dbReference type="InParanoid" id="A0A0V0QHN5"/>
<protein>
    <recommendedName>
        <fullName evidence="4">Tetratricopeptide repeat protein</fullName>
    </recommendedName>
</protein>
<evidence type="ECO:0000313" key="3">
    <source>
        <dbReference type="Proteomes" id="UP000054937"/>
    </source>
</evidence>
<dbReference type="InterPro" id="IPR011990">
    <property type="entry name" value="TPR-like_helical_dom_sf"/>
</dbReference>
<dbReference type="Gene3D" id="1.25.40.10">
    <property type="entry name" value="Tetratricopeptide repeat domain"/>
    <property type="match status" value="1"/>
</dbReference>
<comment type="caution">
    <text evidence="2">The sequence shown here is derived from an EMBL/GenBank/DDBJ whole genome shotgun (WGS) entry which is preliminary data.</text>
</comment>
<evidence type="ECO:0000313" key="2">
    <source>
        <dbReference type="EMBL" id="KRX01793.1"/>
    </source>
</evidence>
<feature type="region of interest" description="Disordered" evidence="1">
    <location>
        <begin position="494"/>
        <end position="519"/>
    </location>
</feature>
<sequence length="607" mass="73363">MSNISKHYFNQEVCQLLFQLLAICIDHNLFSVFIGTLKFIGDLGFEMGEYDKAMGFYYELYKLCIKIGNFQYQYNAVFGMANVCIKKGNFEDALKMLKKGIFYAWYLEDLDKELDCYEKVSFCFYNLSCLDECIYYHNRALRGQREQDNLEKTQKIRQIESLKEKILAGDCLHFCSGHFLQARFPVLSLEQFPYKEKIEDYQFNFKFVFQQEKEEEVEQSIIFDDNDNINENENEKFKDFSDMQENSNFNFKSYDQIKNEQEFQHNISQEKDTSKQNEIYQNNQDQMESMRERINSSIEDYNYANTKISFDLNQNSNFDFNKSQQIKIKNQNQNQDLVKSIMRSQMQQKGDKQKLQENYIDNNNSSKNNFLQKNLSSGAKFRQKYSENQDLWLEMKYQDIKEQYFQEKDNELNLDFPKYEEKFEKPQIVKQIMRKFRIYDQEDPKQRTNYKNLQYEYIQNKVFDRKRRFSKENTQKGRFEQIKKEIAKELKIESYQDQNQNKNKIQKNQQNKQLQQKNKRSVTDFMLYENSENYKQVYKYYKELNKKRNNLAQQNLLLSKGINRDAVNNKIYLTSNGQNEGDQKDKKAKFQYRMFLDNLFVNGKVQI</sequence>
<evidence type="ECO:0000256" key="1">
    <source>
        <dbReference type="SAM" id="MobiDB-lite"/>
    </source>
</evidence>
<dbReference type="OMA" id="MSISMEN"/>
<dbReference type="Proteomes" id="UP000054937">
    <property type="component" value="Unassembled WGS sequence"/>
</dbReference>
<dbReference type="AlphaFoldDB" id="A0A0V0QHN5"/>
<gene>
    <name evidence="2" type="ORF">PPERSA_00166</name>
</gene>
<accession>A0A0V0QHN5</accession>
<dbReference type="OrthoDB" id="297737at2759"/>
<name>A0A0V0QHN5_PSEPJ</name>
<dbReference type="EMBL" id="LDAU01000164">
    <property type="protein sequence ID" value="KRX01793.1"/>
    <property type="molecule type" value="Genomic_DNA"/>
</dbReference>
<reference evidence="2 3" key="1">
    <citation type="journal article" date="2015" name="Sci. Rep.">
        <title>Genome of the facultative scuticociliatosis pathogen Pseudocohnilembus persalinus provides insight into its virulence through horizontal gene transfer.</title>
        <authorList>
            <person name="Xiong J."/>
            <person name="Wang G."/>
            <person name="Cheng J."/>
            <person name="Tian M."/>
            <person name="Pan X."/>
            <person name="Warren A."/>
            <person name="Jiang C."/>
            <person name="Yuan D."/>
            <person name="Miao W."/>
        </authorList>
    </citation>
    <scope>NUCLEOTIDE SEQUENCE [LARGE SCALE GENOMIC DNA]</scope>
    <source>
        <strain evidence="2">36N120E</strain>
    </source>
</reference>
<proteinExistence type="predicted"/>
<organism evidence="2 3">
    <name type="scientific">Pseudocohnilembus persalinus</name>
    <name type="common">Ciliate</name>
    <dbReference type="NCBI Taxonomy" id="266149"/>
    <lineage>
        <taxon>Eukaryota</taxon>
        <taxon>Sar</taxon>
        <taxon>Alveolata</taxon>
        <taxon>Ciliophora</taxon>
        <taxon>Intramacronucleata</taxon>
        <taxon>Oligohymenophorea</taxon>
        <taxon>Scuticociliatia</taxon>
        <taxon>Philasterida</taxon>
        <taxon>Pseudocohnilembidae</taxon>
        <taxon>Pseudocohnilembus</taxon>
    </lineage>
</organism>
<evidence type="ECO:0008006" key="4">
    <source>
        <dbReference type="Google" id="ProtNLM"/>
    </source>
</evidence>
<feature type="compositionally biased region" description="Low complexity" evidence="1">
    <location>
        <begin position="496"/>
        <end position="516"/>
    </location>
</feature>